<dbReference type="Proteomes" id="UP000799436">
    <property type="component" value="Unassembled WGS sequence"/>
</dbReference>
<keyword evidence="2" id="KW-1185">Reference proteome</keyword>
<gene>
    <name evidence="1" type="ORF">EJ03DRAFT_13583</name>
</gene>
<evidence type="ECO:0000313" key="1">
    <source>
        <dbReference type="EMBL" id="KAF2764842.1"/>
    </source>
</evidence>
<evidence type="ECO:0000313" key="2">
    <source>
        <dbReference type="Proteomes" id="UP000799436"/>
    </source>
</evidence>
<organism evidence="1 2">
    <name type="scientific">Teratosphaeria nubilosa</name>
    <dbReference type="NCBI Taxonomy" id="161662"/>
    <lineage>
        <taxon>Eukaryota</taxon>
        <taxon>Fungi</taxon>
        <taxon>Dikarya</taxon>
        <taxon>Ascomycota</taxon>
        <taxon>Pezizomycotina</taxon>
        <taxon>Dothideomycetes</taxon>
        <taxon>Dothideomycetidae</taxon>
        <taxon>Mycosphaerellales</taxon>
        <taxon>Teratosphaeriaceae</taxon>
        <taxon>Teratosphaeria</taxon>
    </lineage>
</organism>
<name>A0A6G1KWZ1_9PEZI</name>
<protein>
    <submittedName>
        <fullName evidence="1">Uncharacterized protein</fullName>
    </submittedName>
</protein>
<reference evidence="1" key="1">
    <citation type="journal article" date="2020" name="Stud. Mycol.">
        <title>101 Dothideomycetes genomes: a test case for predicting lifestyles and emergence of pathogens.</title>
        <authorList>
            <person name="Haridas S."/>
            <person name="Albert R."/>
            <person name="Binder M."/>
            <person name="Bloem J."/>
            <person name="Labutti K."/>
            <person name="Salamov A."/>
            <person name="Andreopoulos B."/>
            <person name="Baker S."/>
            <person name="Barry K."/>
            <person name="Bills G."/>
            <person name="Bluhm B."/>
            <person name="Cannon C."/>
            <person name="Castanera R."/>
            <person name="Culley D."/>
            <person name="Daum C."/>
            <person name="Ezra D."/>
            <person name="Gonzalez J."/>
            <person name="Henrissat B."/>
            <person name="Kuo A."/>
            <person name="Liang C."/>
            <person name="Lipzen A."/>
            <person name="Lutzoni F."/>
            <person name="Magnuson J."/>
            <person name="Mondo S."/>
            <person name="Nolan M."/>
            <person name="Ohm R."/>
            <person name="Pangilinan J."/>
            <person name="Park H.-J."/>
            <person name="Ramirez L."/>
            <person name="Alfaro M."/>
            <person name="Sun H."/>
            <person name="Tritt A."/>
            <person name="Yoshinaga Y."/>
            <person name="Zwiers L.-H."/>
            <person name="Turgeon B."/>
            <person name="Goodwin S."/>
            <person name="Spatafora J."/>
            <person name="Crous P."/>
            <person name="Grigoriev I."/>
        </authorList>
    </citation>
    <scope>NUCLEOTIDE SEQUENCE</scope>
    <source>
        <strain evidence="1">CBS 116005</strain>
    </source>
</reference>
<proteinExistence type="predicted"/>
<sequence length="80" mass="8931">MVELRAHGSRSIPAHLLAALFSRDRQFCFYMWVACCSCGCQRTLSISLIAKQHLDGASLKSLPSGWPCWDTKRHASVHGE</sequence>
<dbReference type="EMBL" id="ML995908">
    <property type="protein sequence ID" value="KAF2764842.1"/>
    <property type="molecule type" value="Genomic_DNA"/>
</dbReference>
<dbReference type="AlphaFoldDB" id="A0A6G1KWZ1"/>
<accession>A0A6G1KWZ1</accession>